<name>F4PG70_CACFS</name>
<dbReference type="Proteomes" id="UP000007797">
    <property type="component" value="Unassembled WGS sequence"/>
</dbReference>
<dbReference type="RefSeq" id="XP_004362555.1">
    <property type="nucleotide sequence ID" value="XM_004362498.1"/>
</dbReference>
<gene>
    <name evidence="1" type="ORF">DFA_02948</name>
</gene>
<dbReference type="EMBL" id="GL883006">
    <property type="protein sequence ID" value="EGG24704.1"/>
    <property type="molecule type" value="Genomic_DNA"/>
</dbReference>
<evidence type="ECO:0000313" key="2">
    <source>
        <dbReference type="Proteomes" id="UP000007797"/>
    </source>
</evidence>
<proteinExistence type="predicted"/>
<evidence type="ECO:0000313" key="1">
    <source>
        <dbReference type="EMBL" id="EGG24704.1"/>
    </source>
</evidence>
<dbReference type="GeneID" id="14877148"/>
<accession>F4PG70</accession>
<keyword evidence="2" id="KW-1185">Reference proteome</keyword>
<protein>
    <submittedName>
        <fullName evidence="1">Uncharacterized protein</fullName>
    </submittedName>
</protein>
<sequence>MANVWLVRQWLELDRPTMKQVVKRKEMAGALKTKDNQKKWCKKRSNDSDF</sequence>
<dbReference type="KEGG" id="dfa:DFA_02948"/>
<organism evidence="1 2">
    <name type="scientific">Cavenderia fasciculata</name>
    <name type="common">Slime mold</name>
    <name type="synonym">Dictyostelium fasciculatum</name>
    <dbReference type="NCBI Taxonomy" id="261658"/>
    <lineage>
        <taxon>Eukaryota</taxon>
        <taxon>Amoebozoa</taxon>
        <taxon>Evosea</taxon>
        <taxon>Eumycetozoa</taxon>
        <taxon>Dictyostelia</taxon>
        <taxon>Acytosteliales</taxon>
        <taxon>Cavenderiaceae</taxon>
        <taxon>Cavenderia</taxon>
    </lineage>
</organism>
<dbReference type="AlphaFoldDB" id="F4PG70"/>
<reference evidence="2" key="1">
    <citation type="journal article" date="2011" name="Genome Res.">
        <title>Phylogeny-wide analysis of social amoeba genomes highlights ancient origins for complex intercellular communication.</title>
        <authorList>
            <person name="Heidel A.J."/>
            <person name="Lawal H.M."/>
            <person name="Felder M."/>
            <person name="Schilde C."/>
            <person name="Helps N.R."/>
            <person name="Tunggal B."/>
            <person name="Rivero F."/>
            <person name="John U."/>
            <person name="Schleicher M."/>
            <person name="Eichinger L."/>
            <person name="Platzer M."/>
            <person name="Noegel A.A."/>
            <person name="Schaap P."/>
            <person name="Gloeckner G."/>
        </authorList>
    </citation>
    <scope>NUCLEOTIDE SEQUENCE [LARGE SCALE GENOMIC DNA]</scope>
    <source>
        <strain evidence="2">SH3</strain>
    </source>
</reference>